<dbReference type="Pfam" id="PF12728">
    <property type="entry name" value="HTH_17"/>
    <property type="match status" value="1"/>
</dbReference>
<evidence type="ECO:0000313" key="2">
    <source>
        <dbReference type="EMBL" id="MCA5005650.1"/>
    </source>
</evidence>
<protein>
    <submittedName>
        <fullName evidence="2">Helix-turn-helix domain-containing protein</fullName>
    </submittedName>
</protein>
<name>A0ABS7Z9U1_9SPHI</name>
<sequence length="93" mass="10865">MEVDIVTKQDLRTFKSEILEEMRAILQEKGNQMNSTDRSWLRSAEVRKMLRISAGTLQNLRINGTLPYRKIGGTMYYQSQDIHNMMEGRRDNG</sequence>
<keyword evidence="3" id="KW-1185">Reference proteome</keyword>
<comment type="caution">
    <text evidence="2">The sequence shown here is derived from an EMBL/GenBank/DDBJ whole genome shotgun (WGS) entry which is preliminary data.</text>
</comment>
<accession>A0ABS7Z9U1</accession>
<feature type="domain" description="Helix-turn-helix" evidence="1">
    <location>
        <begin position="40"/>
        <end position="90"/>
    </location>
</feature>
<evidence type="ECO:0000313" key="3">
    <source>
        <dbReference type="Proteomes" id="UP001165302"/>
    </source>
</evidence>
<reference evidence="2" key="1">
    <citation type="submission" date="2020-10" db="EMBL/GenBank/DDBJ databases">
        <authorList>
            <person name="Lu T."/>
            <person name="Wang Q."/>
            <person name="Han X."/>
        </authorList>
    </citation>
    <scope>NUCLEOTIDE SEQUENCE</scope>
    <source>
        <strain evidence="2">WQ 366</strain>
    </source>
</reference>
<dbReference type="RefSeq" id="WP_225553584.1">
    <property type="nucleotide sequence ID" value="NZ_JADEYP010000019.1"/>
</dbReference>
<dbReference type="PANTHER" id="PTHR34585">
    <property type="match status" value="1"/>
</dbReference>
<evidence type="ECO:0000259" key="1">
    <source>
        <dbReference type="Pfam" id="PF12728"/>
    </source>
</evidence>
<organism evidence="2 3">
    <name type="scientific">Sphingobacterium bovistauri</name>
    <dbReference type="NCBI Taxonomy" id="2781959"/>
    <lineage>
        <taxon>Bacteria</taxon>
        <taxon>Pseudomonadati</taxon>
        <taxon>Bacteroidota</taxon>
        <taxon>Sphingobacteriia</taxon>
        <taxon>Sphingobacteriales</taxon>
        <taxon>Sphingobacteriaceae</taxon>
        <taxon>Sphingobacterium</taxon>
    </lineage>
</organism>
<dbReference type="Proteomes" id="UP001165302">
    <property type="component" value="Unassembled WGS sequence"/>
</dbReference>
<dbReference type="SUPFAM" id="SSF46955">
    <property type="entry name" value="Putative DNA-binding domain"/>
    <property type="match status" value="1"/>
</dbReference>
<proteinExistence type="predicted"/>
<dbReference type="InterPro" id="IPR009061">
    <property type="entry name" value="DNA-bd_dom_put_sf"/>
</dbReference>
<dbReference type="PANTHER" id="PTHR34585:SF22">
    <property type="entry name" value="HELIX-TURN-HELIX DOMAIN-CONTAINING PROTEIN"/>
    <property type="match status" value="1"/>
</dbReference>
<dbReference type="EMBL" id="JADEYP010000019">
    <property type="protein sequence ID" value="MCA5005650.1"/>
    <property type="molecule type" value="Genomic_DNA"/>
</dbReference>
<gene>
    <name evidence="2" type="ORF">IPZ78_10845</name>
</gene>
<dbReference type="InterPro" id="IPR041657">
    <property type="entry name" value="HTH_17"/>
</dbReference>